<evidence type="ECO:0000256" key="1">
    <source>
        <dbReference type="SAM" id="MobiDB-lite"/>
    </source>
</evidence>
<dbReference type="Proteomes" id="UP000193380">
    <property type="component" value="Unassembled WGS sequence"/>
</dbReference>
<accession>A0A060Z778</accession>
<evidence type="ECO:0000313" key="2">
    <source>
        <dbReference type="EMBL" id="CDQ99943.1"/>
    </source>
</evidence>
<sequence length="94" mass="10459">MSEADAPSAFTRGSRSRASLPVVRSTNQTRDRSLGRRPQHDHTVIMRLLTTHRPRTASFFLKTHIQTLTYTHKHTSPPPPPTHSSSPFASPACS</sequence>
<organism evidence="2 3">
    <name type="scientific">Oncorhynchus mykiss</name>
    <name type="common">Rainbow trout</name>
    <name type="synonym">Salmo gairdneri</name>
    <dbReference type="NCBI Taxonomy" id="8022"/>
    <lineage>
        <taxon>Eukaryota</taxon>
        <taxon>Metazoa</taxon>
        <taxon>Chordata</taxon>
        <taxon>Craniata</taxon>
        <taxon>Vertebrata</taxon>
        <taxon>Euteleostomi</taxon>
        <taxon>Actinopterygii</taxon>
        <taxon>Neopterygii</taxon>
        <taxon>Teleostei</taxon>
        <taxon>Protacanthopterygii</taxon>
        <taxon>Salmoniformes</taxon>
        <taxon>Salmonidae</taxon>
        <taxon>Salmoninae</taxon>
        <taxon>Oncorhynchus</taxon>
    </lineage>
</organism>
<protein>
    <submittedName>
        <fullName evidence="2">Uncharacterized protein</fullName>
    </submittedName>
</protein>
<dbReference type="PaxDb" id="8022-A0A060Z778"/>
<feature type="compositionally biased region" description="Basic and acidic residues" evidence="1">
    <location>
        <begin position="29"/>
        <end position="43"/>
    </location>
</feature>
<dbReference type="AlphaFoldDB" id="A0A060Z778"/>
<reference evidence="2" key="2">
    <citation type="submission" date="2014-03" db="EMBL/GenBank/DDBJ databases">
        <authorList>
            <person name="Genoscope - CEA"/>
        </authorList>
    </citation>
    <scope>NUCLEOTIDE SEQUENCE</scope>
</reference>
<gene>
    <name evidence="2" type="ORF">GSONMT00045410001</name>
</gene>
<evidence type="ECO:0000313" key="3">
    <source>
        <dbReference type="Proteomes" id="UP000193380"/>
    </source>
</evidence>
<feature type="compositionally biased region" description="Low complexity" evidence="1">
    <location>
        <begin position="83"/>
        <end position="94"/>
    </location>
</feature>
<proteinExistence type="predicted"/>
<feature type="region of interest" description="Disordered" evidence="1">
    <location>
        <begin position="1"/>
        <end position="43"/>
    </location>
</feature>
<name>A0A060Z778_ONCMY</name>
<reference evidence="2" key="1">
    <citation type="journal article" date="2014" name="Nat. Commun.">
        <title>The rainbow trout genome provides novel insights into evolution after whole-genome duplication in vertebrates.</title>
        <authorList>
            <person name="Berthelot C."/>
            <person name="Brunet F."/>
            <person name="Chalopin D."/>
            <person name="Juanchich A."/>
            <person name="Bernard M."/>
            <person name="Noel B."/>
            <person name="Bento P."/>
            <person name="Da Silva C."/>
            <person name="Labadie K."/>
            <person name="Alberti A."/>
            <person name="Aury J.M."/>
            <person name="Louis A."/>
            <person name="Dehais P."/>
            <person name="Bardou P."/>
            <person name="Montfort J."/>
            <person name="Klopp C."/>
            <person name="Cabau C."/>
            <person name="Gaspin C."/>
            <person name="Thorgaard G.H."/>
            <person name="Boussaha M."/>
            <person name="Quillet E."/>
            <person name="Guyomard R."/>
            <person name="Galiana D."/>
            <person name="Bobe J."/>
            <person name="Volff J.N."/>
            <person name="Genet C."/>
            <person name="Wincker P."/>
            <person name="Jaillon O."/>
            <person name="Roest Crollius H."/>
            <person name="Guiguen Y."/>
        </authorList>
    </citation>
    <scope>NUCLEOTIDE SEQUENCE [LARGE SCALE GENOMIC DNA]</scope>
</reference>
<feature type="region of interest" description="Disordered" evidence="1">
    <location>
        <begin position="70"/>
        <end position="94"/>
    </location>
</feature>
<dbReference type="EMBL" id="FR951489">
    <property type="protein sequence ID" value="CDQ99943.1"/>
    <property type="molecule type" value="Genomic_DNA"/>
</dbReference>
<dbReference type="STRING" id="8022.A0A060Z778"/>